<dbReference type="Pfam" id="PF13458">
    <property type="entry name" value="Peripla_BP_6"/>
    <property type="match status" value="1"/>
</dbReference>
<dbReference type="RefSeq" id="WP_088750601.1">
    <property type="nucleotide sequence ID" value="NZ_NJGU01000004.1"/>
</dbReference>
<comment type="caution">
    <text evidence="4">The sequence shown here is derived from an EMBL/GenBank/DDBJ whole genome shotgun (WGS) entry which is preliminary data.</text>
</comment>
<dbReference type="Gene3D" id="3.40.50.2300">
    <property type="match status" value="2"/>
</dbReference>
<dbReference type="PANTHER" id="PTHR47151">
    <property type="entry name" value="LEU/ILE/VAL-BINDING ABC TRANSPORTER SUBUNIT"/>
    <property type="match status" value="1"/>
</dbReference>
<feature type="domain" description="Leucine-binding protein" evidence="3">
    <location>
        <begin position="28"/>
        <end position="367"/>
    </location>
</feature>
<dbReference type="EMBL" id="NJGU01000004">
    <property type="protein sequence ID" value="OWY29842.1"/>
    <property type="molecule type" value="Genomic_DNA"/>
</dbReference>
<organism evidence="4 5">
    <name type="scientific">Herbaspirillum robiniae</name>
    <dbReference type="NCBI Taxonomy" id="2014887"/>
    <lineage>
        <taxon>Bacteria</taxon>
        <taxon>Pseudomonadati</taxon>
        <taxon>Pseudomonadota</taxon>
        <taxon>Betaproteobacteria</taxon>
        <taxon>Burkholderiales</taxon>
        <taxon>Oxalobacteraceae</taxon>
        <taxon>Herbaspirillum</taxon>
    </lineage>
</organism>
<evidence type="ECO:0000256" key="1">
    <source>
        <dbReference type="ARBA" id="ARBA00010062"/>
    </source>
</evidence>
<dbReference type="CDD" id="cd06342">
    <property type="entry name" value="PBP1_ABC_LIVBP-like"/>
    <property type="match status" value="1"/>
</dbReference>
<evidence type="ECO:0000313" key="5">
    <source>
        <dbReference type="Proteomes" id="UP000197596"/>
    </source>
</evidence>
<dbReference type="PANTHER" id="PTHR47151:SF2">
    <property type="entry name" value="AMINO ACID BINDING PROTEIN"/>
    <property type="match status" value="1"/>
</dbReference>
<proteinExistence type="inferred from homology"/>
<evidence type="ECO:0000259" key="3">
    <source>
        <dbReference type="Pfam" id="PF13458"/>
    </source>
</evidence>
<comment type="similarity">
    <text evidence="1">Belongs to the leucine-binding protein family.</text>
</comment>
<protein>
    <submittedName>
        <fullName evidence="4">Branched chain amino acid ABC transporter substrate-binding protein</fullName>
    </submittedName>
</protein>
<keyword evidence="2" id="KW-0732">Signal</keyword>
<accession>A0A2D0B6Q3</accession>
<sequence>MPGFIHKAAAGAVIASVCSLPQAADKIVKIGFSSPLTGAQAAAGKDNERGLRMAVDELNQKGVKVGADTVKFEAMVEDDQADPKTGVAVAQKLVDAQVKAVFGPYNSGVAIPASKLYNDAGIVMATVGSNPKITLQGFANVYRVSASDSQLGGKMALYAARELKFKRVSLVDDRTAYGVGVAEEFAKVAKANGIEIVSRDFTNDKASDFNAILTSIKGKKPDAVFYGGYFSQAAPMKRQMKTLGLDVPLMGGDAICDTEMGKLGGDAVNGSVYCTQGGGLLKTNSAETFVANYEKRNNAKPMFYAVSFYDAMKLVAEAMSRAGSVEPAKYGPVLAQASFKGVAGTYEFDANHDLKSSPVTIFQFKNGRPEPLANY</sequence>
<evidence type="ECO:0000313" key="4">
    <source>
        <dbReference type="EMBL" id="OWY29842.1"/>
    </source>
</evidence>
<dbReference type="InterPro" id="IPR028081">
    <property type="entry name" value="Leu-bd"/>
</dbReference>
<evidence type="ECO:0000256" key="2">
    <source>
        <dbReference type="ARBA" id="ARBA00022729"/>
    </source>
</evidence>
<dbReference type="SUPFAM" id="SSF53822">
    <property type="entry name" value="Periplasmic binding protein-like I"/>
    <property type="match status" value="1"/>
</dbReference>
<dbReference type="AlphaFoldDB" id="A0A2D0B6Q3"/>
<dbReference type="Proteomes" id="UP000197596">
    <property type="component" value="Unassembled WGS sequence"/>
</dbReference>
<dbReference type="InterPro" id="IPR028082">
    <property type="entry name" value="Peripla_BP_I"/>
</dbReference>
<gene>
    <name evidence="4" type="ORF">CEJ42_08290</name>
</gene>
<reference evidence="4 5" key="1">
    <citation type="submission" date="2017-06" db="EMBL/GenBank/DDBJ databases">
        <title>Herbaspirillum phytohormonus sp. nov., isolated from the root nodule of Robinia pseudoacacia in lead-zinc mine.</title>
        <authorList>
            <person name="Fan M."/>
            <person name="Lin Y."/>
        </authorList>
    </citation>
    <scope>NUCLEOTIDE SEQUENCE [LARGE SCALE GENOMIC DNA]</scope>
    <source>
        <strain evidence="4 5">HZ10</strain>
    </source>
</reference>
<name>A0A2D0B6Q3_9BURK</name>